<organism evidence="2 3">
    <name type="scientific">Penicillium alfredii</name>
    <dbReference type="NCBI Taxonomy" id="1506179"/>
    <lineage>
        <taxon>Eukaryota</taxon>
        <taxon>Fungi</taxon>
        <taxon>Dikarya</taxon>
        <taxon>Ascomycota</taxon>
        <taxon>Pezizomycotina</taxon>
        <taxon>Eurotiomycetes</taxon>
        <taxon>Eurotiomycetidae</taxon>
        <taxon>Eurotiales</taxon>
        <taxon>Aspergillaceae</taxon>
        <taxon>Penicillium</taxon>
    </lineage>
</organism>
<dbReference type="AlphaFoldDB" id="A0A9W9KMN3"/>
<dbReference type="OrthoDB" id="1720422at2759"/>
<dbReference type="EMBL" id="JAPMSZ010000002">
    <property type="protein sequence ID" value="KAJ5111840.1"/>
    <property type="molecule type" value="Genomic_DNA"/>
</dbReference>
<dbReference type="InterPro" id="IPR001810">
    <property type="entry name" value="F-box_dom"/>
</dbReference>
<dbReference type="RefSeq" id="XP_056515319.1">
    <property type="nucleotide sequence ID" value="XM_056652052.1"/>
</dbReference>
<reference evidence="2" key="2">
    <citation type="journal article" date="2023" name="IMA Fungus">
        <title>Comparative genomic study of the Penicillium genus elucidates a diverse pangenome and 15 lateral gene transfer events.</title>
        <authorList>
            <person name="Petersen C."/>
            <person name="Sorensen T."/>
            <person name="Nielsen M.R."/>
            <person name="Sondergaard T.E."/>
            <person name="Sorensen J.L."/>
            <person name="Fitzpatrick D.A."/>
            <person name="Frisvad J.C."/>
            <person name="Nielsen K.L."/>
        </authorList>
    </citation>
    <scope>NUCLEOTIDE SEQUENCE</scope>
    <source>
        <strain evidence="2">IBT 34128</strain>
    </source>
</reference>
<feature type="domain" description="F-box" evidence="1">
    <location>
        <begin position="2"/>
        <end position="47"/>
    </location>
</feature>
<protein>
    <recommendedName>
        <fullName evidence="1">F-box domain-containing protein</fullName>
    </recommendedName>
</protein>
<evidence type="ECO:0000259" key="1">
    <source>
        <dbReference type="PROSITE" id="PS50181"/>
    </source>
</evidence>
<keyword evidence="3" id="KW-1185">Reference proteome</keyword>
<gene>
    <name evidence="2" type="ORF">NUU61_001470</name>
</gene>
<comment type="caution">
    <text evidence="2">The sequence shown here is derived from an EMBL/GenBank/DDBJ whole genome shotgun (WGS) entry which is preliminary data.</text>
</comment>
<reference evidence="2" key="1">
    <citation type="submission" date="2022-11" db="EMBL/GenBank/DDBJ databases">
        <authorList>
            <person name="Petersen C."/>
        </authorList>
    </citation>
    <scope>NUCLEOTIDE SEQUENCE</scope>
    <source>
        <strain evidence="2">IBT 34128</strain>
    </source>
</reference>
<name>A0A9W9KMN3_9EURO</name>
<dbReference type="PROSITE" id="PS50181">
    <property type="entry name" value="FBOX"/>
    <property type="match status" value="1"/>
</dbReference>
<proteinExistence type="predicted"/>
<evidence type="ECO:0000313" key="2">
    <source>
        <dbReference type="EMBL" id="KAJ5111840.1"/>
    </source>
</evidence>
<dbReference type="Proteomes" id="UP001141434">
    <property type="component" value="Unassembled WGS sequence"/>
</dbReference>
<dbReference type="InterPro" id="IPR036047">
    <property type="entry name" value="F-box-like_dom_sf"/>
</dbReference>
<accession>A0A9W9KMN3</accession>
<sequence>MGMMLDTLPCEVLTMIADWLPPASLRALGRVSSGLYSVLVPQLYRAVTFRAASEWALNVLDVDSFLLHHGHSGTTSFLQHTRHLYIQAPIHLARFNRCAYYNIFRTAGLAQGPSTLGAADETRAHEQFLDDIADQLHVVLAQLKPDGLRTFQWRLGTCIPAGVLDEGGYLSRRQNRLTCLSLVTDGTCPHACHRLDSLSQLSSLTKLEWDGIQHPAEVESLRQCIRRNWKHLNDLSIGFVLSPNARSLRWDDLGLRWPGAGPCDEDESTHFPPLSTLSLSKVSLSENLQDYSSFRSLQALTLRDCPNVLRFLRSLSGSRITLNLREFELCCDFLLHEPDDDYEFSSVVKFLFSFRGLQHLRLRLSNFPELGFRVEDAIRHHRPTLESLVYHQRQLAPIDNEGLFEDDRDVSPVWIPDLPAIVDLCRVTTLALCANPSAARMCLQPAAANSTLQVLHLRFSGAERMHWDIRHEVLALLRKRRGGCSPTDQVDEVDEVAEIPVYSDGESDHVSFFDHYFDCSMTWQSDLQKVEMDTPSAPSEAEDFVAFAEWAFGPSGLPALQVLAFGDFSHDDRYPGQQFVVRREDRSGPCSGEGSGPSVCNNHNGLSFCPASMDDPSIWDGVSLDGIRLLTACPDGGLIESPYEL</sequence>
<dbReference type="SUPFAM" id="SSF81383">
    <property type="entry name" value="F-box domain"/>
    <property type="match status" value="1"/>
</dbReference>
<evidence type="ECO:0000313" key="3">
    <source>
        <dbReference type="Proteomes" id="UP001141434"/>
    </source>
</evidence>
<dbReference type="GeneID" id="81391220"/>
<dbReference type="SUPFAM" id="SSF52047">
    <property type="entry name" value="RNI-like"/>
    <property type="match status" value="1"/>
</dbReference>